<reference evidence="6 7" key="1">
    <citation type="submission" date="2019-05" db="EMBL/GenBank/DDBJ databases">
        <authorList>
            <person name="Narsing Rao M.P."/>
            <person name="Li W.J."/>
        </authorList>
    </citation>
    <scope>NUCLEOTIDE SEQUENCE [LARGE SCALE GENOMIC DNA]</scope>
    <source>
        <strain evidence="6 7">SYSU_K30003</strain>
    </source>
</reference>
<dbReference type="AlphaFoldDB" id="A0A5R9G8N6"/>
<dbReference type="RefSeq" id="WP_138196206.1">
    <property type="nucleotide sequence ID" value="NZ_VCIW01000015.1"/>
</dbReference>
<feature type="domain" description="Multidrug resistance protein MdtA-like C-terminal permuted SH3" evidence="4">
    <location>
        <begin position="311"/>
        <end position="366"/>
    </location>
</feature>
<dbReference type="Pfam" id="PF25967">
    <property type="entry name" value="RND-MFP_C"/>
    <property type="match status" value="1"/>
</dbReference>
<name>A0A5R9G8N6_9BACL</name>
<evidence type="ECO:0000313" key="7">
    <source>
        <dbReference type="Proteomes" id="UP000309676"/>
    </source>
</evidence>
<organism evidence="6 7">
    <name type="scientific">Paenibacillus antri</name>
    <dbReference type="NCBI Taxonomy" id="2582848"/>
    <lineage>
        <taxon>Bacteria</taxon>
        <taxon>Bacillati</taxon>
        <taxon>Bacillota</taxon>
        <taxon>Bacilli</taxon>
        <taxon>Bacillales</taxon>
        <taxon>Paenibacillaceae</taxon>
        <taxon>Paenibacillus</taxon>
    </lineage>
</organism>
<dbReference type="InterPro" id="IPR058627">
    <property type="entry name" value="MdtA-like_C"/>
</dbReference>
<dbReference type="NCBIfam" id="TIGR01730">
    <property type="entry name" value="RND_mfp"/>
    <property type="match status" value="1"/>
</dbReference>
<dbReference type="EMBL" id="VCIW01000015">
    <property type="protein sequence ID" value="TLS50460.1"/>
    <property type="molecule type" value="Genomic_DNA"/>
</dbReference>
<accession>A0A5R9G8N6</accession>
<dbReference type="Gene3D" id="2.40.420.20">
    <property type="match status" value="1"/>
</dbReference>
<evidence type="ECO:0000256" key="1">
    <source>
        <dbReference type="ARBA" id="ARBA00009477"/>
    </source>
</evidence>
<dbReference type="InterPro" id="IPR058647">
    <property type="entry name" value="BSH_CzcB-like"/>
</dbReference>
<comment type="caution">
    <text evidence="6">The sequence shown here is derived from an EMBL/GenBank/DDBJ whole genome shotgun (WGS) entry which is preliminary data.</text>
</comment>
<keyword evidence="7" id="KW-1185">Reference proteome</keyword>
<evidence type="ECO:0000256" key="2">
    <source>
        <dbReference type="SAM" id="Coils"/>
    </source>
</evidence>
<dbReference type="OrthoDB" id="9765657at2"/>
<proteinExistence type="inferred from homology"/>
<evidence type="ECO:0000259" key="5">
    <source>
        <dbReference type="Pfam" id="PF25973"/>
    </source>
</evidence>
<sequence length="368" mass="40273">MFMRWWTDASRRPNRSARVAFALTLAAALAVTSGCSLLPKEAEEEVLPTITPPKLSEKPTYDVRVETIEQKVQGIGKIMSLREENLFFTSSGETGGAGSFRVKEVYVKSGETVAAGDLIAVLDVAEKERELRRQKLEFRQEELKMIDILRKADEYEPEELEQLKVDFELKRTTLVELEETIANAQLTAPFDGSVVSLKVKAGDTVAAYDTIAVLADLSELAVAVDFSRDDLNKVAVGMDAVVSISAAGEHKGKVERLPTAEEDNNNGNPNPNQPEEDSVDNYLLVELESWPEGVTRGTPLSVTVVTDRIEQAVVIPPAALRSYNGRSYVQVVDGEGNKAEVDVEVGKQTSTQVQIVKGLEPGQKVVGR</sequence>
<gene>
    <name evidence="6" type="ORF">FE782_20795</name>
</gene>
<dbReference type="PROSITE" id="PS51257">
    <property type="entry name" value="PROKAR_LIPOPROTEIN"/>
    <property type="match status" value="1"/>
</dbReference>
<dbReference type="Gene3D" id="2.40.50.100">
    <property type="match status" value="2"/>
</dbReference>
<evidence type="ECO:0000313" key="6">
    <source>
        <dbReference type="EMBL" id="TLS50460.1"/>
    </source>
</evidence>
<dbReference type="GO" id="GO:1990281">
    <property type="term" value="C:efflux pump complex"/>
    <property type="evidence" value="ECO:0007669"/>
    <property type="project" value="TreeGrafter"/>
</dbReference>
<keyword evidence="2" id="KW-0175">Coiled coil</keyword>
<feature type="coiled-coil region" evidence="2">
    <location>
        <begin position="124"/>
        <end position="180"/>
    </location>
</feature>
<comment type="similarity">
    <text evidence="1">Belongs to the membrane fusion protein (MFP) (TC 8.A.1) family.</text>
</comment>
<evidence type="ECO:0000259" key="4">
    <source>
        <dbReference type="Pfam" id="PF25967"/>
    </source>
</evidence>
<dbReference type="GO" id="GO:0015562">
    <property type="term" value="F:efflux transmembrane transporter activity"/>
    <property type="evidence" value="ECO:0007669"/>
    <property type="project" value="TreeGrafter"/>
</dbReference>
<dbReference type="PANTHER" id="PTHR30469:SF33">
    <property type="entry name" value="SLR1207 PROTEIN"/>
    <property type="match status" value="1"/>
</dbReference>
<protein>
    <submittedName>
        <fullName evidence="6">Efflux RND transporter periplasmic adaptor subunit</fullName>
    </submittedName>
</protein>
<dbReference type="InterPro" id="IPR006143">
    <property type="entry name" value="RND_pump_MFP"/>
</dbReference>
<evidence type="ECO:0000256" key="3">
    <source>
        <dbReference type="SAM" id="MobiDB-lite"/>
    </source>
</evidence>
<dbReference type="Proteomes" id="UP000309676">
    <property type="component" value="Unassembled WGS sequence"/>
</dbReference>
<feature type="domain" description="CzcB-like barrel-sandwich hybrid" evidence="5">
    <location>
        <begin position="102"/>
        <end position="216"/>
    </location>
</feature>
<dbReference type="SUPFAM" id="SSF111369">
    <property type="entry name" value="HlyD-like secretion proteins"/>
    <property type="match status" value="1"/>
</dbReference>
<dbReference type="Pfam" id="PF25973">
    <property type="entry name" value="BSH_CzcB"/>
    <property type="match status" value="1"/>
</dbReference>
<feature type="region of interest" description="Disordered" evidence="3">
    <location>
        <begin position="252"/>
        <end position="277"/>
    </location>
</feature>
<dbReference type="PANTHER" id="PTHR30469">
    <property type="entry name" value="MULTIDRUG RESISTANCE PROTEIN MDTA"/>
    <property type="match status" value="1"/>
</dbReference>